<dbReference type="Proteomes" id="UP000288096">
    <property type="component" value="Unassembled WGS sequence"/>
</dbReference>
<dbReference type="Pfam" id="PF00512">
    <property type="entry name" value="HisKA"/>
    <property type="match status" value="1"/>
</dbReference>
<evidence type="ECO:0000256" key="6">
    <source>
        <dbReference type="ARBA" id="ARBA00022679"/>
    </source>
</evidence>
<evidence type="ECO:0000256" key="2">
    <source>
        <dbReference type="ARBA" id="ARBA00004651"/>
    </source>
</evidence>
<keyword evidence="12" id="KW-0902">Two-component regulatory system</keyword>
<keyword evidence="11 14" id="KW-1133">Transmembrane helix</keyword>
<keyword evidence="9 16" id="KW-0418">Kinase</keyword>
<keyword evidence="17" id="KW-1185">Reference proteome</keyword>
<dbReference type="CDD" id="cd00082">
    <property type="entry name" value="HisKA"/>
    <property type="match status" value="1"/>
</dbReference>
<organism evidence="16 17">
    <name type="scientific">Desulfonema ishimotonii</name>
    <dbReference type="NCBI Taxonomy" id="45657"/>
    <lineage>
        <taxon>Bacteria</taxon>
        <taxon>Pseudomonadati</taxon>
        <taxon>Thermodesulfobacteriota</taxon>
        <taxon>Desulfobacteria</taxon>
        <taxon>Desulfobacterales</taxon>
        <taxon>Desulfococcaceae</taxon>
        <taxon>Desulfonema</taxon>
    </lineage>
</organism>
<dbReference type="SUPFAM" id="SSF47384">
    <property type="entry name" value="Homodimeric domain of signal transducing histidine kinase"/>
    <property type="match status" value="1"/>
</dbReference>
<evidence type="ECO:0000256" key="13">
    <source>
        <dbReference type="ARBA" id="ARBA00023136"/>
    </source>
</evidence>
<evidence type="ECO:0000256" key="5">
    <source>
        <dbReference type="ARBA" id="ARBA00022553"/>
    </source>
</evidence>
<dbReference type="Gene3D" id="3.30.565.10">
    <property type="entry name" value="Histidine kinase-like ATPase, C-terminal domain"/>
    <property type="match status" value="1"/>
</dbReference>
<dbReference type="AlphaFoldDB" id="A0A401FZD8"/>
<dbReference type="InterPro" id="IPR004358">
    <property type="entry name" value="Sig_transdc_His_kin-like_C"/>
</dbReference>
<evidence type="ECO:0000256" key="11">
    <source>
        <dbReference type="ARBA" id="ARBA00022989"/>
    </source>
</evidence>
<reference evidence="17" key="2">
    <citation type="submission" date="2019-01" db="EMBL/GenBank/DDBJ databases">
        <title>Genome sequence of Desulfonema ishimotonii strain Tokyo 01.</title>
        <authorList>
            <person name="Fukui M."/>
        </authorList>
    </citation>
    <scope>NUCLEOTIDE SEQUENCE [LARGE SCALE GENOMIC DNA]</scope>
    <source>
        <strain evidence="17">Tokyo 01</strain>
    </source>
</reference>
<feature type="transmembrane region" description="Helical" evidence="14">
    <location>
        <begin position="20"/>
        <end position="39"/>
    </location>
</feature>
<dbReference type="Gene3D" id="3.30.450.20">
    <property type="entry name" value="PAS domain"/>
    <property type="match status" value="2"/>
</dbReference>
<dbReference type="Gene3D" id="1.10.287.130">
    <property type="match status" value="1"/>
</dbReference>
<dbReference type="InterPro" id="IPR036890">
    <property type="entry name" value="HATPase_C_sf"/>
</dbReference>
<proteinExistence type="predicted"/>
<comment type="catalytic activity">
    <reaction evidence="1">
        <text>ATP + protein L-histidine = ADP + protein N-phospho-L-histidine.</text>
        <dbReference type="EC" id="2.7.13.3"/>
    </reaction>
</comment>
<dbReference type="InterPro" id="IPR033479">
    <property type="entry name" value="dCache_1"/>
</dbReference>
<evidence type="ECO:0000256" key="12">
    <source>
        <dbReference type="ARBA" id="ARBA00023012"/>
    </source>
</evidence>
<dbReference type="SMART" id="SM00387">
    <property type="entry name" value="HATPase_c"/>
    <property type="match status" value="1"/>
</dbReference>
<evidence type="ECO:0000256" key="14">
    <source>
        <dbReference type="SAM" id="Phobius"/>
    </source>
</evidence>
<evidence type="ECO:0000313" key="16">
    <source>
        <dbReference type="EMBL" id="GBC62293.1"/>
    </source>
</evidence>
<evidence type="ECO:0000259" key="15">
    <source>
        <dbReference type="PROSITE" id="PS50109"/>
    </source>
</evidence>
<keyword evidence="4" id="KW-1003">Cell membrane</keyword>
<dbReference type="EMBL" id="BEXT01000001">
    <property type="protein sequence ID" value="GBC62293.1"/>
    <property type="molecule type" value="Genomic_DNA"/>
</dbReference>
<keyword evidence="13 14" id="KW-0472">Membrane</keyword>
<dbReference type="SUPFAM" id="SSF55874">
    <property type="entry name" value="ATPase domain of HSP90 chaperone/DNA topoisomerase II/histidine kinase"/>
    <property type="match status" value="1"/>
</dbReference>
<comment type="subcellular location">
    <subcellularLocation>
        <location evidence="2">Cell membrane</location>
        <topology evidence="2">Multi-pass membrane protein</topology>
    </subcellularLocation>
</comment>
<dbReference type="Pfam" id="PF02518">
    <property type="entry name" value="HATPase_c"/>
    <property type="match status" value="1"/>
</dbReference>
<evidence type="ECO:0000256" key="4">
    <source>
        <dbReference type="ARBA" id="ARBA00022475"/>
    </source>
</evidence>
<gene>
    <name evidence="16" type="ORF">DENIS_3262</name>
</gene>
<dbReference type="OrthoDB" id="9777714at2"/>
<dbReference type="Pfam" id="PF02743">
    <property type="entry name" value="dCache_1"/>
    <property type="match status" value="1"/>
</dbReference>
<dbReference type="PROSITE" id="PS50109">
    <property type="entry name" value="HIS_KIN"/>
    <property type="match status" value="1"/>
</dbReference>
<name>A0A401FZD8_9BACT</name>
<keyword evidence="5" id="KW-0597">Phosphoprotein</keyword>
<dbReference type="InterPro" id="IPR036097">
    <property type="entry name" value="HisK_dim/P_sf"/>
</dbReference>
<reference evidence="17" key="1">
    <citation type="submission" date="2017-11" db="EMBL/GenBank/DDBJ databases">
        <authorList>
            <person name="Watanabe M."/>
            <person name="Kojima H."/>
        </authorList>
    </citation>
    <scope>NUCLEOTIDE SEQUENCE [LARGE SCALE GENOMIC DNA]</scope>
    <source>
        <strain evidence="17">Tokyo 01</strain>
    </source>
</reference>
<evidence type="ECO:0000313" key="17">
    <source>
        <dbReference type="Proteomes" id="UP000288096"/>
    </source>
</evidence>
<sequence length="579" mass="64901">MSRNENHTPRYYQTLTRRMVLILIVVSFTPMILVSGFILNQFRVSYQEKIYAHLGELVLKHKHNIDLFLREKLSDIRFVADVYSLQELSSEDTLREKLTSLRREYGTVFEDLGVISAGGLQIAYAGPFKLEHADYSDAEWFREALNNPYFVSDVFPGLRGKPHFIVSVRNIREGTPWILRATIDFLAFNSLVENLRIGQTGFAFILDRDGNFQTRPFFASAENNAKRLYNFLKNGKKMPSGVHIAERKDESGQTHIYVGAFLKEEEWLLIYRQNQTDAFADLVHAQKIAILLLAMGGLCIVITAILISRRMVGRITVADREKEMMNRQVIETGKLASVGELAAGIAHEINNPVAIMVEEAGWIGDLLEEEDLKQCKNLEEFYRALKQIHTQGKRCKEITHKLLSFARKTDTRIQDVALNTLIEEMVSLSAQQAKYSNVNITTHLRPDIPTLRLSQTELQQVLLNLINNALYAMDGTGGTIDITSRREDAHIVIGVADTGSGIPRANLSRIFDPFFTTKPVGKGSGLGLSICYGIIKKMGGDIDVTSVMGEGTTFSIWLPVTAGSPPEGTADRDGQLSQA</sequence>
<keyword evidence="10" id="KW-0067">ATP-binding</keyword>
<feature type="domain" description="Histidine kinase" evidence="15">
    <location>
        <begin position="344"/>
        <end position="562"/>
    </location>
</feature>
<evidence type="ECO:0000256" key="3">
    <source>
        <dbReference type="ARBA" id="ARBA00012438"/>
    </source>
</evidence>
<dbReference type="GO" id="GO:0000155">
    <property type="term" value="F:phosphorelay sensor kinase activity"/>
    <property type="evidence" value="ECO:0007669"/>
    <property type="project" value="InterPro"/>
</dbReference>
<dbReference type="RefSeq" id="WP_124329477.1">
    <property type="nucleotide sequence ID" value="NZ_BEXT01000001.1"/>
</dbReference>
<protein>
    <recommendedName>
        <fullName evidence="3">histidine kinase</fullName>
        <ecNumber evidence="3">2.7.13.3</ecNumber>
    </recommendedName>
</protein>
<feature type="transmembrane region" description="Helical" evidence="14">
    <location>
        <begin position="288"/>
        <end position="307"/>
    </location>
</feature>
<dbReference type="CDD" id="cd18774">
    <property type="entry name" value="PDC2_HK_sensor"/>
    <property type="match status" value="1"/>
</dbReference>
<evidence type="ECO:0000256" key="1">
    <source>
        <dbReference type="ARBA" id="ARBA00000085"/>
    </source>
</evidence>
<dbReference type="PANTHER" id="PTHR43065">
    <property type="entry name" value="SENSOR HISTIDINE KINASE"/>
    <property type="match status" value="1"/>
</dbReference>
<accession>A0A401FZD8</accession>
<dbReference type="GO" id="GO:0005524">
    <property type="term" value="F:ATP binding"/>
    <property type="evidence" value="ECO:0007669"/>
    <property type="project" value="UniProtKB-KW"/>
</dbReference>
<dbReference type="InterPro" id="IPR005467">
    <property type="entry name" value="His_kinase_dom"/>
</dbReference>
<keyword evidence="7 14" id="KW-0812">Transmembrane</keyword>
<keyword evidence="6" id="KW-0808">Transferase</keyword>
<evidence type="ECO:0000256" key="10">
    <source>
        <dbReference type="ARBA" id="ARBA00022840"/>
    </source>
</evidence>
<dbReference type="GO" id="GO:0005886">
    <property type="term" value="C:plasma membrane"/>
    <property type="evidence" value="ECO:0007669"/>
    <property type="project" value="UniProtKB-SubCell"/>
</dbReference>
<evidence type="ECO:0000256" key="8">
    <source>
        <dbReference type="ARBA" id="ARBA00022741"/>
    </source>
</evidence>
<keyword evidence="8" id="KW-0547">Nucleotide-binding</keyword>
<dbReference type="InterPro" id="IPR003661">
    <property type="entry name" value="HisK_dim/P_dom"/>
</dbReference>
<dbReference type="EC" id="2.7.13.3" evidence="3"/>
<dbReference type="PANTHER" id="PTHR43065:SF46">
    <property type="entry name" value="C4-DICARBOXYLATE TRANSPORT SENSOR PROTEIN DCTB"/>
    <property type="match status" value="1"/>
</dbReference>
<dbReference type="SMART" id="SM00388">
    <property type="entry name" value="HisKA"/>
    <property type="match status" value="1"/>
</dbReference>
<dbReference type="PRINTS" id="PR00344">
    <property type="entry name" value="BCTRLSENSOR"/>
</dbReference>
<dbReference type="InterPro" id="IPR003594">
    <property type="entry name" value="HATPase_dom"/>
</dbReference>
<comment type="caution">
    <text evidence="16">The sequence shown here is derived from an EMBL/GenBank/DDBJ whole genome shotgun (WGS) entry which is preliminary data.</text>
</comment>
<evidence type="ECO:0000256" key="7">
    <source>
        <dbReference type="ARBA" id="ARBA00022692"/>
    </source>
</evidence>
<evidence type="ECO:0000256" key="9">
    <source>
        <dbReference type="ARBA" id="ARBA00022777"/>
    </source>
</evidence>